<gene>
    <name evidence="2" type="ORF">ACFYXI_19205</name>
</gene>
<sequence>MNPSEIHERSRTSALTSGRMAALLAALLTVAAGLGIRAVADGPVAKYGGDALYTLLLYALVLVAAPRTRPTVAASVALAASWVVEFFQLTGIPEELAARSVLARLVLGTTFNPSDLFWYAAGAGAGWLLHTLAGRTRRGRAAEAQRASRR</sequence>
<keyword evidence="3" id="KW-1185">Reference proteome</keyword>
<comment type="caution">
    <text evidence="2">The sequence shown here is derived from an EMBL/GenBank/DDBJ whole genome shotgun (WGS) entry which is preliminary data.</text>
</comment>
<organism evidence="2 3">
    <name type="scientific">Microtetraspora malaysiensis</name>
    <dbReference type="NCBI Taxonomy" id="161358"/>
    <lineage>
        <taxon>Bacteria</taxon>
        <taxon>Bacillati</taxon>
        <taxon>Actinomycetota</taxon>
        <taxon>Actinomycetes</taxon>
        <taxon>Streptosporangiales</taxon>
        <taxon>Streptosporangiaceae</taxon>
        <taxon>Microtetraspora</taxon>
    </lineage>
</organism>
<protein>
    <submittedName>
        <fullName evidence="2">DUF2809 domain-containing protein</fullName>
    </submittedName>
</protein>
<name>A0ABW6SU82_9ACTN</name>
<dbReference type="InterPro" id="IPR021257">
    <property type="entry name" value="DUF2809"/>
</dbReference>
<evidence type="ECO:0000313" key="2">
    <source>
        <dbReference type="EMBL" id="MFF3667727.1"/>
    </source>
</evidence>
<dbReference type="RefSeq" id="WP_387412856.1">
    <property type="nucleotide sequence ID" value="NZ_JBIASD010000012.1"/>
</dbReference>
<dbReference type="Proteomes" id="UP001602013">
    <property type="component" value="Unassembled WGS sequence"/>
</dbReference>
<proteinExistence type="predicted"/>
<keyword evidence="1" id="KW-0472">Membrane</keyword>
<evidence type="ECO:0000256" key="1">
    <source>
        <dbReference type="SAM" id="Phobius"/>
    </source>
</evidence>
<keyword evidence="1" id="KW-1133">Transmembrane helix</keyword>
<evidence type="ECO:0000313" key="3">
    <source>
        <dbReference type="Proteomes" id="UP001602013"/>
    </source>
</evidence>
<dbReference type="Pfam" id="PF10990">
    <property type="entry name" value="DUF2809"/>
    <property type="match status" value="1"/>
</dbReference>
<dbReference type="EMBL" id="JBIASD010000012">
    <property type="protein sequence ID" value="MFF3667727.1"/>
    <property type="molecule type" value="Genomic_DNA"/>
</dbReference>
<reference evidence="2 3" key="1">
    <citation type="submission" date="2024-10" db="EMBL/GenBank/DDBJ databases">
        <title>The Natural Products Discovery Center: Release of the First 8490 Sequenced Strains for Exploring Actinobacteria Biosynthetic Diversity.</title>
        <authorList>
            <person name="Kalkreuter E."/>
            <person name="Kautsar S.A."/>
            <person name="Yang D."/>
            <person name="Bader C.D."/>
            <person name="Teijaro C.N."/>
            <person name="Fluegel L."/>
            <person name="Davis C.M."/>
            <person name="Simpson J.R."/>
            <person name="Lauterbach L."/>
            <person name="Steele A.D."/>
            <person name="Gui C."/>
            <person name="Meng S."/>
            <person name="Li G."/>
            <person name="Viehrig K."/>
            <person name="Ye F."/>
            <person name="Su P."/>
            <person name="Kiefer A.F."/>
            <person name="Nichols A."/>
            <person name="Cepeda A.J."/>
            <person name="Yan W."/>
            <person name="Fan B."/>
            <person name="Jiang Y."/>
            <person name="Adhikari A."/>
            <person name="Zheng C.-J."/>
            <person name="Schuster L."/>
            <person name="Cowan T.M."/>
            <person name="Smanski M.J."/>
            <person name="Chevrette M.G."/>
            <person name="De Carvalho L.P.S."/>
            <person name="Shen B."/>
        </authorList>
    </citation>
    <scope>NUCLEOTIDE SEQUENCE [LARGE SCALE GENOMIC DNA]</scope>
    <source>
        <strain evidence="2 3">NPDC002173</strain>
    </source>
</reference>
<feature type="transmembrane region" description="Helical" evidence="1">
    <location>
        <begin position="116"/>
        <end position="133"/>
    </location>
</feature>
<accession>A0ABW6SU82</accession>
<keyword evidence="1" id="KW-0812">Transmembrane</keyword>